<dbReference type="AlphaFoldDB" id="A0A2R5GDT0"/>
<dbReference type="InParanoid" id="A0A2R5GDT0"/>
<organism evidence="1 2">
    <name type="scientific">Hondaea fermentalgiana</name>
    <dbReference type="NCBI Taxonomy" id="2315210"/>
    <lineage>
        <taxon>Eukaryota</taxon>
        <taxon>Sar</taxon>
        <taxon>Stramenopiles</taxon>
        <taxon>Bigyra</taxon>
        <taxon>Labyrinthulomycetes</taxon>
        <taxon>Thraustochytrida</taxon>
        <taxon>Thraustochytriidae</taxon>
        <taxon>Hondaea</taxon>
    </lineage>
</organism>
<reference evidence="1 2" key="1">
    <citation type="submission" date="2017-12" db="EMBL/GenBank/DDBJ databases">
        <title>Sequencing, de novo assembly and annotation of complete genome of a new Thraustochytrid species, strain FCC1311.</title>
        <authorList>
            <person name="Sedici K."/>
            <person name="Godart F."/>
            <person name="Aiese Cigliano R."/>
            <person name="Sanseverino W."/>
            <person name="Barakat M."/>
            <person name="Ortet P."/>
            <person name="Marechal E."/>
            <person name="Cagnac O."/>
            <person name="Amato A."/>
        </authorList>
    </citation>
    <scope>NUCLEOTIDE SEQUENCE [LARGE SCALE GENOMIC DNA]</scope>
</reference>
<keyword evidence="2" id="KW-1185">Reference proteome</keyword>
<dbReference type="InterPro" id="IPR036291">
    <property type="entry name" value="NAD(P)-bd_dom_sf"/>
</dbReference>
<evidence type="ECO:0000313" key="2">
    <source>
        <dbReference type="Proteomes" id="UP000241890"/>
    </source>
</evidence>
<gene>
    <name evidence="1" type="ORF">FCC1311_021742</name>
</gene>
<sequence length="329" mass="36347">MLSRVMAFYNYGRKNFTEKGYAKAPRPDLSADLTGRVYVVTGSNSGIGKEVAGHLFKRGARVYMVCRSKDRAEDARKEICEAHKERQAEDVRLVIADMSLYSGVHQAASEVAEKESKVDGLVCNAGALLDKKVLTDEGVELTFACHFLYGMYHMGKLMLPLLEKSDDPRIVVTTSGGMYNAKLYEFDELLKGPEKGFDGQITYAKAKRAQVAVAEEWAKSLGKVKIATVHPGWTATPGVDKAYGSFSKWLLSPMRTPWEGAEGICFLATTSGSNIETGQLYLDTLTQPKHLHKSTETPPEVTERFMKALEAYNPPSKTEEQKDDAVVSN</sequence>
<proteinExistence type="predicted"/>
<dbReference type="SUPFAM" id="SSF51735">
    <property type="entry name" value="NAD(P)-binding Rossmann-fold domains"/>
    <property type="match status" value="1"/>
</dbReference>
<dbReference type="InterPro" id="IPR002347">
    <property type="entry name" value="SDR_fam"/>
</dbReference>
<dbReference type="EMBL" id="BEYU01000017">
    <property type="protein sequence ID" value="GBG25954.1"/>
    <property type="molecule type" value="Genomic_DNA"/>
</dbReference>
<dbReference type="Proteomes" id="UP000241890">
    <property type="component" value="Unassembled WGS sequence"/>
</dbReference>
<dbReference type="InterPro" id="IPR052992">
    <property type="entry name" value="SDR_member_12"/>
</dbReference>
<evidence type="ECO:0000313" key="1">
    <source>
        <dbReference type="EMBL" id="GBG25954.1"/>
    </source>
</evidence>
<comment type="caution">
    <text evidence="1">The sequence shown here is derived from an EMBL/GenBank/DDBJ whole genome shotgun (WGS) entry which is preliminary data.</text>
</comment>
<protein>
    <submittedName>
        <fullName evidence="1">Dehydrogenase/reductase SDR family member 12</fullName>
    </submittedName>
</protein>
<dbReference type="Gene3D" id="3.40.50.720">
    <property type="entry name" value="NAD(P)-binding Rossmann-like Domain"/>
    <property type="match status" value="1"/>
</dbReference>
<dbReference type="Pfam" id="PF00106">
    <property type="entry name" value="adh_short"/>
    <property type="match status" value="1"/>
</dbReference>
<accession>A0A2R5GDT0</accession>
<dbReference type="OrthoDB" id="417891at2759"/>
<dbReference type="PANTHER" id="PTHR44656:SF7">
    <property type="entry name" value="DEHYDROGENASE_REDUCTASE SDR FAMILY MEMBER 12"/>
    <property type="match status" value="1"/>
</dbReference>
<name>A0A2R5GDT0_9STRA</name>
<dbReference type="PRINTS" id="PR00081">
    <property type="entry name" value="GDHRDH"/>
</dbReference>
<dbReference type="PANTHER" id="PTHR44656">
    <property type="entry name" value="DEHYDROGENASE/REDUCTASE SDR FAMILY MEMBER 12"/>
    <property type="match status" value="1"/>
</dbReference>